<dbReference type="AlphaFoldDB" id="A0A232EFA7"/>
<gene>
    <name evidence="1" type="ORF">TSAR_013029</name>
</gene>
<comment type="caution">
    <text evidence="1">The sequence shown here is derived from an EMBL/GenBank/DDBJ whole genome shotgun (WGS) entry which is preliminary data.</text>
</comment>
<evidence type="ECO:0000313" key="2">
    <source>
        <dbReference type="Proteomes" id="UP000215335"/>
    </source>
</evidence>
<reference evidence="1 2" key="1">
    <citation type="journal article" date="2017" name="Curr. Biol.">
        <title>The Evolution of Venom by Co-option of Single-Copy Genes.</title>
        <authorList>
            <person name="Martinson E.O."/>
            <person name="Mrinalini"/>
            <person name="Kelkar Y.D."/>
            <person name="Chang C.H."/>
            <person name="Werren J.H."/>
        </authorList>
    </citation>
    <scope>NUCLEOTIDE SEQUENCE [LARGE SCALE GENOMIC DNA]</scope>
    <source>
        <strain evidence="1 2">Alberta</strain>
        <tissue evidence="1">Whole body</tissue>
    </source>
</reference>
<dbReference type="EMBL" id="NNAY01005096">
    <property type="protein sequence ID" value="OXU17008.1"/>
    <property type="molecule type" value="Genomic_DNA"/>
</dbReference>
<keyword evidence="2" id="KW-1185">Reference proteome</keyword>
<evidence type="ECO:0000313" key="1">
    <source>
        <dbReference type="EMBL" id="OXU17008.1"/>
    </source>
</evidence>
<sequence>MRLLWEVFFCSRFFALAKRVRKSSISHNSVIIYYFVKHI</sequence>
<protein>
    <submittedName>
        <fullName evidence="1">Uncharacterized protein</fullName>
    </submittedName>
</protein>
<proteinExistence type="predicted"/>
<dbReference type="Proteomes" id="UP000215335">
    <property type="component" value="Unassembled WGS sequence"/>
</dbReference>
<name>A0A232EFA7_9HYME</name>
<accession>A0A232EFA7</accession>
<organism evidence="1 2">
    <name type="scientific">Trichomalopsis sarcophagae</name>
    <dbReference type="NCBI Taxonomy" id="543379"/>
    <lineage>
        <taxon>Eukaryota</taxon>
        <taxon>Metazoa</taxon>
        <taxon>Ecdysozoa</taxon>
        <taxon>Arthropoda</taxon>
        <taxon>Hexapoda</taxon>
        <taxon>Insecta</taxon>
        <taxon>Pterygota</taxon>
        <taxon>Neoptera</taxon>
        <taxon>Endopterygota</taxon>
        <taxon>Hymenoptera</taxon>
        <taxon>Apocrita</taxon>
        <taxon>Proctotrupomorpha</taxon>
        <taxon>Chalcidoidea</taxon>
        <taxon>Pteromalidae</taxon>
        <taxon>Pteromalinae</taxon>
        <taxon>Trichomalopsis</taxon>
    </lineage>
</organism>